<dbReference type="Proteomes" id="UP000775547">
    <property type="component" value="Unassembled WGS sequence"/>
</dbReference>
<evidence type="ECO:0000313" key="1">
    <source>
        <dbReference type="EMBL" id="KAG5647521.1"/>
    </source>
</evidence>
<comment type="caution">
    <text evidence="1">The sequence shown here is derived from an EMBL/GenBank/DDBJ whole genome shotgun (WGS) entry which is preliminary data.</text>
</comment>
<proteinExistence type="predicted"/>
<evidence type="ECO:0000313" key="2">
    <source>
        <dbReference type="Proteomes" id="UP000775547"/>
    </source>
</evidence>
<dbReference type="OrthoDB" id="2998550at2759"/>
<accession>A0A9P7KH70</accession>
<organism evidence="1 2">
    <name type="scientific">Asterophora parasitica</name>
    <dbReference type="NCBI Taxonomy" id="117018"/>
    <lineage>
        <taxon>Eukaryota</taxon>
        <taxon>Fungi</taxon>
        <taxon>Dikarya</taxon>
        <taxon>Basidiomycota</taxon>
        <taxon>Agaricomycotina</taxon>
        <taxon>Agaricomycetes</taxon>
        <taxon>Agaricomycetidae</taxon>
        <taxon>Agaricales</taxon>
        <taxon>Tricholomatineae</taxon>
        <taxon>Lyophyllaceae</taxon>
        <taxon>Asterophora</taxon>
    </lineage>
</organism>
<gene>
    <name evidence="1" type="ORF">DXG03_009458</name>
</gene>
<name>A0A9P7KH70_9AGAR</name>
<protein>
    <submittedName>
        <fullName evidence="1">Uncharacterized protein</fullName>
    </submittedName>
</protein>
<keyword evidence="2" id="KW-1185">Reference proteome</keyword>
<sequence>MPTSTYTFIDKDILNTALHPHGLDNNMVSYTVKTTYRAGLVGPKVTTFTPSAVDDWDSMVGEINWKAQMFSIGGLAVRWEDLRTKPHGVTDRSVIAVLT</sequence>
<dbReference type="EMBL" id="JABCKV010000009">
    <property type="protein sequence ID" value="KAG5647521.1"/>
    <property type="molecule type" value="Genomic_DNA"/>
</dbReference>
<dbReference type="AlphaFoldDB" id="A0A9P7KH70"/>
<reference evidence="1" key="2">
    <citation type="submission" date="2021-10" db="EMBL/GenBank/DDBJ databases">
        <title>Phylogenomics reveals ancestral predisposition of the termite-cultivated fungus Termitomyces towards a domesticated lifestyle.</title>
        <authorList>
            <person name="Auxier B."/>
            <person name="Grum-Grzhimaylo A."/>
            <person name="Cardenas M.E."/>
            <person name="Lodge J.D."/>
            <person name="Laessoe T."/>
            <person name="Pedersen O."/>
            <person name="Smith M.E."/>
            <person name="Kuyper T.W."/>
            <person name="Franco-Molano E.A."/>
            <person name="Baroni T.J."/>
            <person name="Aanen D.K."/>
        </authorList>
    </citation>
    <scope>NUCLEOTIDE SEQUENCE</scope>
    <source>
        <strain evidence="1">AP01</strain>
        <tissue evidence="1">Mycelium</tissue>
    </source>
</reference>
<reference evidence="1" key="1">
    <citation type="submission" date="2020-07" db="EMBL/GenBank/DDBJ databases">
        <authorList>
            <person name="Nieuwenhuis M."/>
            <person name="Van De Peppel L.J.J."/>
        </authorList>
    </citation>
    <scope>NUCLEOTIDE SEQUENCE</scope>
    <source>
        <strain evidence="1">AP01</strain>
        <tissue evidence="1">Mycelium</tissue>
    </source>
</reference>